<reference evidence="2" key="1">
    <citation type="submission" date="2016-11" db="EMBL/GenBank/DDBJ databases">
        <authorList>
            <person name="Varghese N."/>
            <person name="Submissions S."/>
        </authorList>
    </citation>
    <scope>NUCLEOTIDE SEQUENCE [LARGE SCALE GENOMIC DNA]</scope>
    <source>
        <strain evidence="2">DSM 27619</strain>
    </source>
</reference>
<name>A0A1M5BXD3_9FLAO</name>
<dbReference type="Proteomes" id="UP000184518">
    <property type="component" value="Unassembled WGS sequence"/>
</dbReference>
<dbReference type="AlphaFoldDB" id="A0A1M5BXD3"/>
<proteinExistence type="predicted"/>
<evidence type="ECO:0000313" key="1">
    <source>
        <dbReference type="EMBL" id="SHF47071.1"/>
    </source>
</evidence>
<gene>
    <name evidence="1" type="ORF">SAMN05443633_104325</name>
</gene>
<sequence>METARAKENNKMESIYIYKDEFGNECTFLKEKYNELVCAIITDFFEEPLPDNDFRSDFLNLLNTLEDYDDVYIITGEMPFYWAICIIENRWTSNHLIKNMTSDLFMEWYKKYKQENGIISFIIGGIDEDTYVFNNDEGDKSIFLRGKYYEFISDLVKNFFKKPHVYNDLEYMLIGRLNALPASGNNKNIEQFIGKELFWALSVIENKETTTVLNEKQLQEYTEFRNEFFKTHHITSFITNSTE</sequence>
<dbReference type="OrthoDB" id="1250843at2"/>
<protein>
    <submittedName>
        <fullName evidence="1">Uncharacterized protein</fullName>
    </submittedName>
</protein>
<accession>A0A1M5BXD3</accession>
<dbReference type="RefSeq" id="WP_072956683.1">
    <property type="nucleotide sequence ID" value="NZ_FQUT01000004.1"/>
</dbReference>
<keyword evidence="2" id="KW-1185">Reference proteome</keyword>
<evidence type="ECO:0000313" key="2">
    <source>
        <dbReference type="Proteomes" id="UP000184518"/>
    </source>
</evidence>
<organism evidence="1 2">
    <name type="scientific">Chryseobacterium arachidis</name>
    <dbReference type="NCBI Taxonomy" id="1416778"/>
    <lineage>
        <taxon>Bacteria</taxon>
        <taxon>Pseudomonadati</taxon>
        <taxon>Bacteroidota</taxon>
        <taxon>Flavobacteriia</taxon>
        <taxon>Flavobacteriales</taxon>
        <taxon>Weeksellaceae</taxon>
        <taxon>Chryseobacterium group</taxon>
        <taxon>Chryseobacterium</taxon>
    </lineage>
</organism>
<dbReference type="EMBL" id="FQUT01000004">
    <property type="protein sequence ID" value="SHF47071.1"/>
    <property type="molecule type" value="Genomic_DNA"/>
</dbReference>